<dbReference type="InterPro" id="IPR037997">
    <property type="entry name" value="Dgk1-like"/>
</dbReference>
<keyword evidence="1" id="KW-0472">Membrane</keyword>
<dbReference type="OrthoDB" id="7066838at2"/>
<feature type="transmembrane region" description="Helical" evidence="1">
    <location>
        <begin position="178"/>
        <end position="198"/>
    </location>
</feature>
<sequence>MPSPWNFLWDNVPPWWQWAAIGPPSLVYAAGVLLLAGHLHQWGWGTAETRKLVHVGVFLAATVLQTLIGLPGVIVFGVAATVIVAGLVARGSERASYQAVARVDGGEKGKFSVLLPYVATVLGGVTTNFLFGPLAIVGYLVVGMGDALGEVIGRRFGRNRYRVTLLGGHTASRSWEGSAAVFVGSLAALVVGGLLLGAPLSSSSMVVGLPLVALAAAAVEALSPSDWDNATLQIAPTAFMSLWW</sequence>
<dbReference type="EMBL" id="CP036279">
    <property type="protein sequence ID" value="QDU64328.1"/>
    <property type="molecule type" value="Genomic_DNA"/>
</dbReference>
<dbReference type="GO" id="GO:0004143">
    <property type="term" value="F:ATP-dependent diacylglycerol kinase activity"/>
    <property type="evidence" value="ECO:0007669"/>
    <property type="project" value="InterPro"/>
</dbReference>
<feature type="transmembrane region" description="Helical" evidence="1">
    <location>
        <begin position="137"/>
        <end position="157"/>
    </location>
</feature>
<evidence type="ECO:0000313" key="3">
    <source>
        <dbReference type="Proteomes" id="UP000317093"/>
    </source>
</evidence>
<name>A0A518BBG3_9BACT</name>
<evidence type="ECO:0008006" key="4">
    <source>
        <dbReference type="Google" id="ProtNLM"/>
    </source>
</evidence>
<accession>A0A518BBG3</accession>
<dbReference type="Proteomes" id="UP000317093">
    <property type="component" value="Chromosome"/>
</dbReference>
<protein>
    <recommendedName>
        <fullName evidence="4">Cytidylyltransferase family protein</fullName>
    </recommendedName>
</protein>
<reference evidence="2 3" key="1">
    <citation type="submission" date="2019-02" db="EMBL/GenBank/DDBJ databases">
        <title>Deep-cultivation of Planctomycetes and their phenomic and genomic characterization uncovers novel biology.</title>
        <authorList>
            <person name="Wiegand S."/>
            <person name="Jogler M."/>
            <person name="Boedeker C."/>
            <person name="Pinto D."/>
            <person name="Vollmers J."/>
            <person name="Rivas-Marin E."/>
            <person name="Kohn T."/>
            <person name="Peeters S.H."/>
            <person name="Heuer A."/>
            <person name="Rast P."/>
            <person name="Oberbeckmann S."/>
            <person name="Bunk B."/>
            <person name="Jeske O."/>
            <person name="Meyerdierks A."/>
            <person name="Storesund J.E."/>
            <person name="Kallscheuer N."/>
            <person name="Luecker S."/>
            <person name="Lage O.M."/>
            <person name="Pohl T."/>
            <person name="Merkel B.J."/>
            <person name="Hornburger P."/>
            <person name="Mueller R.-W."/>
            <person name="Bruemmer F."/>
            <person name="Labrenz M."/>
            <person name="Spormann A.M."/>
            <person name="Op den Camp H."/>
            <person name="Overmann J."/>
            <person name="Amann R."/>
            <person name="Jetten M.S.M."/>
            <person name="Mascher T."/>
            <person name="Medema M.H."/>
            <person name="Devos D.P."/>
            <person name="Kaster A.-K."/>
            <person name="Ovreas L."/>
            <person name="Rohde M."/>
            <person name="Galperin M.Y."/>
            <person name="Jogler C."/>
        </authorList>
    </citation>
    <scope>NUCLEOTIDE SEQUENCE [LARGE SCALE GENOMIC DNA]</scope>
    <source>
        <strain evidence="2 3">Pan216</strain>
    </source>
</reference>
<feature type="transmembrane region" description="Helical" evidence="1">
    <location>
        <begin position="15"/>
        <end position="39"/>
    </location>
</feature>
<keyword evidence="3" id="KW-1185">Reference proteome</keyword>
<organism evidence="2 3">
    <name type="scientific">Kolteria novifilia</name>
    <dbReference type="NCBI Taxonomy" id="2527975"/>
    <lineage>
        <taxon>Bacteria</taxon>
        <taxon>Pseudomonadati</taxon>
        <taxon>Planctomycetota</taxon>
        <taxon>Planctomycetia</taxon>
        <taxon>Kolteriales</taxon>
        <taxon>Kolteriaceae</taxon>
        <taxon>Kolteria</taxon>
    </lineage>
</organism>
<keyword evidence="1" id="KW-1133">Transmembrane helix</keyword>
<evidence type="ECO:0000256" key="1">
    <source>
        <dbReference type="SAM" id="Phobius"/>
    </source>
</evidence>
<dbReference type="RefSeq" id="WP_145262458.1">
    <property type="nucleotide sequence ID" value="NZ_CP036279.1"/>
</dbReference>
<evidence type="ECO:0000313" key="2">
    <source>
        <dbReference type="EMBL" id="QDU64328.1"/>
    </source>
</evidence>
<keyword evidence="1" id="KW-0812">Transmembrane</keyword>
<dbReference type="PANTHER" id="PTHR31303:SF1">
    <property type="entry name" value="CTP-DEPENDENT DIACYLGLYCEROL KINASE 1"/>
    <property type="match status" value="1"/>
</dbReference>
<proteinExistence type="predicted"/>
<dbReference type="KEGG" id="knv:Pan216_52180"/>
<dbReference type="AlphaFoldDB" id="A0A518BBG3"/>
<feature type="transmembrane region" description="Helical" evidence="1">
    <location>
        <begin position="74"/>
        <end position="92"/>
    </location>
</feature>
<dbReference type="PANTHER" id="PTHR31303">
    <property type="entry name" value="CTP-DEPENDENT DIACYLGLYCEROL KINASE 1"/>
    <property type="match status" value="1"/>
</dbReference>
<gene>
    <name evidence="2" type="ORF">Pan216_52180</name>
</gene>